<name>A0A0C3CSP8_HEBCY</name>
<protein>
    <recommendedName>
        <fullName evidence="7">PHP domain-like protein</fullName>
    </recommendedName>
</protein>
<evidence type="ECO:0000256" key="2">
    <source>
        <dbReference type="ARBA" id="ARBA00007331"/>
    </source>
</evidence>
<dbReference type="Gene3D" id="3.20.20.140">
    <property type="entry name" value="Metal-dependent hydrolases"/>
    <property type="match status" value="1"/>
</dbReference>
<evidence type="ECO:0008006" key="7">
    <source>
        <dbReference type="Google" id="ProtNLM"/>
    </source>
</evidence>
<accession>A0A0C3CSP8</accession>
<dbReference type="InterPro" id="IPR002738">
    <property type="entry name" value="RNase_P_p30"/>
</dbReference>
<keyword evidence="6" id="KW-1185">Reference proteome</keyword>
<feature type="region of interest" description="Disordered" evidence="4">
    <location>
        <begin position="297"/>
        <end position="344"/>
    </location>
</feature>
<dbReference type="InterPro" id="IPR016195">
    <property type="entry name" value="Pol/histidinol_Pase-like"/>
</dbReference>
<dbReference type="GO" id="GO:0005655">
    <property type="term" value="C:nucleolar ribonuclease P complex"/>
    <property type="evidence" value="ECO:0007669"/>
    <property type="project" value="TreeGrafter"/>
</dbReference>
<reference evidence="6" key="2">
    <citation type="submission" date="2015-01" db="EMBL/GenBank/DDBJ databases">
        <title>Evolutionary Origins and Diversification of the Mycorrhizal Mutualists.</title>
        <authorList>
            <consortium name="DOE Joint Genome Institute"/>
            <consortium name="Mycorrhizal Genomics Consortium"/>
            <person name="Kohler A."/>
            <person name="Kuo A."/>
            <person name="Nagy L.G."/>
            <person name="Floudas D."/>
            <person name="Copeland A."/>
            <person name="Barry K.W."/>
            <person name="Cichocki N."/>
            <person name="Veneault-Fourrey C."/>
            <person name="LaButti K."/>
            <person name="Lindquist E.A."/>
            <person name="Lipzen A."/>
            <person name="Lundell T."/>
            <person name="Morin E."/>
            <person name="Murat C."/>
            <person name="Riley R."/>
            <person name="Ohm R."/>
            <person name="Sun H."/>
            <person name="Tunlid A."/>
            <person name="Henrissat B."/>
            <person name="Grigoriev I.V."/>
            <person name="Hibbett D.S."/>
            <person name="Martin F."/>
        </authorList>
    </citation>
    <scope>NUCLEOTIDE SEQUENCE [LARGE SCALE GENOMIC DNA]</scope>
    <source>
        <strain evidence="6">h7</strain>
    </source>
</reference>
<evidence type="ECO:0000256" key="3">
    <source>
        <dbReference type="ARBA" id="ARBA00022694"/>
    </source>
</evidence>
<comment type="similarity">
    <text evidence="2">Belongs to the eukaryotic/archaeal RNase P protein component 3 family.</text>
</comment>
<keyword evidence="3" id="KW-0819">tRNA processing</keyword>
<evidence type="ECO:0000256" key="4">
    <source>
        <dbReference type="SAM" id="MobiDB-lite"/>
    </source>
</evidence>
<dbReference type="PANTHER" id="PTHR13031:SF0">
    <property type="entry name" value="RIBONUCLEASE P PROTEIN SUBUNIT P30"/>
    <property type="match status" value="1"/>
</dbReference>
<reference evidence="5 6" key="1">
    <citation type="submission" date="2014-04" db="EMBL/GenBank/DDBJ databases">
        <authorList>
            <consortium name="DOE Joint Genome Institute"/>
            <person name="Kuo A."/>
            <person name="Gay G."/>
            <person name="Dore J."/>
            <person name="Kohler A."/>
            <person name="Nagy L.G."/>
            <person name="Floudas D."/>
            <person name="Copeland A."/>
            <person name="Barry K.W."/>
            <person name="Cichocki N."/>
            <person name="Veneault-Fourrey C."/>
            <person name="LaButti K."/>
            <person name="Lindquist E.A."/>
            <person name="Lipzen A."/>
            <person name="Lundell T."/>
            <person name="Morin E."/>
            <person name="Murat C."/>
            <person name="Sun H."/>
            <person name="Tunlid A."/>
            <person name="Henrissat B."/>
            <person name="Grigoriev I.V."/>
            <person name="Hibbett D.S."/>
            <person name="Martin F."/>
            <person name="Nordberg H.P."/>
            <person name="Cantor M.N."/>
            <person name="Hua S.X."/>
        </authorList>
    </citation>
    <scope>NUCLEOTIDE SEQUENCE [LARGE SCALE GENOMIC DNA]</scope>
    <source>
        <strain evidence="6">h7</strain>
    </source>
</reference>
<sequence length="344" mass="37944">MFFDLNIPIKKSPARLNTSKKSKLPETTTTWTTAEIADIERRVDVLVHLGYTVLAFSQTVNKKIDPKTHVNFLDNLISQLRTRSGIVYLKRLNIILDQDSEKGFGLVNASVSLFNAYDLIALVPTTHNTFSSACLTHSLPSQLTAHIISLPLTLPRLPYHMKHTLIRTAIKNGAVFEINYVGALGGENDSMLVEADAAENGPNAKRNWWASSRELVRVTKGRSIVVSGGIVNEADLRAPRDVANLISMLGLAQDAAHDASSKTPKSLIIRAKTRQTHRAVLSEPAVVFPANSDLAESSNPIEKLDMEDVVTADSPQPQKRQREDSGPSKKKKRKQNREDTQLVA</sequence>
<dbReference type="GO" id="GO:0008033">
    <property type="term" value="P:tRNA processing"/>
    <property type="evidence" value="ECO:0007669"/>
    <property type="project" value="UniProtKB-KW"/>
</dbReference>
<comment type="subcellular location">
    <subcellularLocation>
        <location evidence="1">Nucleus</location>
    </subcellularLocation>
</comment>
<dbReference type="Pfam" id="PF01876">
    <property type="entry name" value="RNase_P_p30"/>
    <property type="match status" value="1"/>
</dbReference>
<evidence type="ECO:0000256" key="1">
    <source>
        <dbReference type="ARBA" id="ARBA00004123"/>
    </source>
</evidence>
<dbReference type="EMBL" id="KN831770">
    <property type="protein sequence ID" value="KIM46946.1"/>
    <property type="molecule type" value="Genomic_DNA"/>
</dbReference>
<gene>
    <name evidence="5" type="ORF">M413DRAFT_440507</name>
</gene>
<dbReference type="Proteomes" id="UP000053424">
    <property type="component" value="Unassembled WGS sequence"/>
</dbReference>
<dbReference type="SUPFAM" id="SSF89550">
    <property type="entry name" value="PHP domain-like"/>
    <property type="match status" value="1"/>
</dbReference>
<dbReference type="AlphaFoldDB" id="A0A0C3CSP8"/>
<dbReference type="HOGENOM" id="CLU_041468_0_0_1"/>
<proteinExistence type="inferred from homology"/>
<dbReference type="GO" id="GO:0003723">
    <property type="term" value="F:RNA binding"/>
    <property type="evidence" value="ECO:0007669"/>
    <property type="project" value="TreeGrafter"/>
</dbReference>
<dbReference type="OrthoDB" id="17948at2759"/>
<organism evidence="5 6">
    <name type="scientific">Hebeloma cylindrosporum</name>
    <dbReference type="NCBI Taxonomy" id="76867"/>
    <lineage>
        <taxon>Eukaryota</taxon>
        <taxon>Fungi</taxon>
        <taxon>Dikarya</taxon>
        <taxon>Basidiomycota</taxon>
        <taxon>Agaricomycotina</taxon>
        <taxon>Agaricomycetes</taxon>
        <taxon>Agaricomycetidae</taxon>
        <taxon>Agaricales</taxon>
        <taxon>Agaricineae</taxon>
        <taxon>Hymenogastraceae</taxon>
        <taxon>Hebeloma</taxon>
    </lineage>
</organism>
<dbReference type="PANTHER" id="PTHR13031">
    <property type="entry name" value="RIBONUCLEASE P SUBUNIT P30"/>
    <property type="match status" value="1"/>
</dbReference>
<evidence type="ECO:0000313" key="5">
    <source>
        <dbReference type="EMBL" id="KIM46946.1"/>
    </source>
</evidence>
<evidence type="ECO:0000313" key="6">
    <source>
        <dbReference type="Proteomes" id="UP000053424"/>
    </source>
</evidence>
<dbReference type="STRING" id="686832.A0A0C3CSP8"/>